<dbReference type="PANTHER" id="PTHR36300">
    <property type="entry name" value="RAW, ISOFORM A"/>
    <property type="match status" value="1"/>
</dbReference>
<organism evidence="1 2">
    <name type="scientific">Schistosoma mattheei</name>
    <dbReference type="NCBI Taxonomy" id="31246"/>
    <lineage>
        <taxon>Eukaryota</taxon>
        <taxon>Metazoa</taxon>
        <taxon>Spiralia</taxon>
        <taxon>Lophotrochozoa</taxon>
        <taxon>Platyhelminthes</taxon>
        <taxon>Trematoda</taxon>
        <taxon>Digenea</taxon>
        <taxon>Strigeidida</taxon>
        <taxon>Schistosomatoidea</taxon>
        <taxon>Schistosomatidae</taxon>
        <taxon>Schistosoma</taxon>
    </lineage>
</organism>
<sequence>MMLSADISQLSTICCVNDVRNILQMLGLPLPVELQMLMMPRILRNPVNQIRYSDVIFYAACALDSTTMTSFEASSGLNRYDFFLGGACNPTTWRKEVAIPILDRLGLTYYNPQVDDWSPELMELERKAKSVSDILLFVFENWRTRGLVSLLEATYLASQKKPLVLCISKVKCTDFPSAAGENISKLEYHFLEEAMNCFIQLIKRLKIPCFSEVETAVNYAVHNSHLRLKFAETITNKDKELMNKILFISNVFHEIIRRAPKSADSQIVYDQVRQGFKSLNVDLTSDRSFITYWDKVSRFDLLSSLYAEHILKQSSPSLLVILKKFLSIKLLSNRDKCECLVGEQLVNLFEGTQSYSELMESPLSKQPLDSSSQLNPCFLSDSNYVSINSNIQTLSTSHCSSLPLSKSNNSMHLNKIQPSKNVTFDIYIAGILNENKFSQCLLDNIILPKLIHSNLSYYQAVQNSFHESFESNKNLSTFCEDLEIEQLEIRKNCRILLYIIDNSSFHLITLMEAAYSIGCHLPVVLFIQMFNSSNETHVNSCNISHEKYEPNSIQQLIYDDCKVQQFSINNFVNINMKKNTHSSDVSSDFTGINSSLSNEQLSMKSNPLEYGIVIDSHHSVQHSTNNFNCLRDNNKSINSQLHDNNKNNNIPMKSLSQQAIKDYNRVRMYLIDLAQELNIPVAYDIETALNLCIFKLKTQV</sequence>
<dbReference type="AlphaFoldDB" id="A0AA85B9M3"/>
<evidence type="ECO:0008006" key="3">
    <source>
        <dbReference type="Google" id="ProtNLM"/>
    </source>
</evidence>
<dbReference type="WBParaSite" id="SMTH1_41360.1">
    <property type="protein sequence ID" value="SMTH1_41360.1"/>
    <property type="gene ID" value="SMTH1_41360"/>
</dbReference>
<accession>A0AA85B9M3</accession>
<dbReference type="Proteomes" id="UP000050791">
    <property type="component" value="Unassembled WGS sequence"/>
</dbReference>
<evidence type="ECO:0000313" key="2">
    <source>
        <dbReference type="WBParaSite" id="SMTH1_41360.1"/>
    </source>
</evidence>
<evidence type="ECO:0000313" key="1">
    <source>
        <dbReference type="Proteomes" id="UP000050791"/>
    </source>
</evidence>
<dbReference type="InterPro" id="IPR039470">
    <property type="entry name" value="Nuc_deoxyri_tr2"/>
</dbReference>
<dbReference type="PANTHER" id="PTHR36300:SF1">
    <property type="entry name" value="RAW, ISOFORM A"/>
    <property type="match status" value="1"/>
</dbReference>
<dbReference type="Gene3D" id="3.40.50.450">
    <property type="match status" value="1"/>
</dbReference>
<reference evidence="2" key="1">
    <citation type="submission" date="2023-11" db="UniProtKB">
        <authorList>
            <consortium name="WormBaseParasite"/>
        </authorList>
    </citation>
    <scope>IDENTIFICATION</scope>
</reference>
<proteinExistence type="predicted"/>
<dbReference type="GO" id="GO:0005886">
    <property type="term" value="C:plasma membrane"/>
    <property type="evidence" value="ECO:0007669"/>
    <property type="project" value="TreeGrafter"/>
</dbReference>
<dbReference type="Pfam" id="PF15891">
    <property type="entry name" value="Nuc_deoxyri_tr2"/>
    <property type="match status" value="1"/>
</dbReference>
<name>A0AA85B9M3_9TREM</name>
<protein>
    <recommendedName>
        <fullName evidence="3">Raw</fullName>
    </recommendedName>
</protein>